<dbReference type="EMBL" id="CAEUNJ010000002">
    <property type="protein sequence ID" value="CAB4370185.1"/>
    <property type="molecule type" value="Genomic_DNA"/>
</dbReference>
<evidence type="ECO:0000313" key="2">
    <source>
        <dbReference type="EMBL" id="CAB4370185.1"/>
    </source>
</evidence>
<evidence type="ECO:0000313" key="9">
    <source>
        <dbReference type="EMBL" id="CAB5072669.1"/>
    </source>
</evidence>
<sequence length="262" mass="27481">MARLESEVAIVTGGARGIGRAIAEAYVAEGARVCVADVRIELAQQVAEALGESAIALELDVTDEQSWNLAIGACETLFGSVTVLVNNAGLAEGASIDDTTLESYRRVTEVNQTGVFLGMKTVIPAMKRVGHGSIINMSSIDGLVGSPRIISYIASKWAVRGMTKAVAMEMGPFSIRVNSIHPGHVVTELGLRDGLDPSVITAMVEEHTARHAPMQRTGTPKEIAAMAVFLASNESSYCTGAEFVVDGGFTAGYPAPGSPNPY</sequence>
<gene>
    <name evidence="3" type="ORF">UFOPK1762_00015</name>
    <name evidence="4" type="ORF">UFOPK1906_00125</name>
    <name evidence="5" type="ORF">UFOPK2624_00021</name>
    <name evidence="6" type="ORF">UFOPK3010_00233</name>
    <name evidence="1" type="ORF">UFOPK3331_00053</name>
    <name evidence="7" type="ORF">UFOPK3785_00053</name>
    <name evidence="8" type="ORF">UFOPK3927_00603</name>
    <name evidence="2" type="ORF">UFOPK4201_00057</name>
    <name evidence="9" type="ORF">UFOPK4371_00053</name>
</gene>
<organism evidence="2">
    <name type="scientific">freshwater metagenome</name>
    <dbReference type="NCBI Taxonomy" id="449393"/>
    <lineage>
        <taxon>unclassified sequences</taxon>
        <taxon>metagenomes</taxon>
        <taxon>ecological metagenomes</taxon>
    </lineage>
</organism>
<evidence type="ECO:0000313" key="4">
    <source>
        <dbReference type="EMBL" id="CAB4612257.1"/>
    </source>
</evidence>
<dbReference type="EMBL" id="CAFAAM010000018">
    <property type="protein sequence ID" value="CAB4794826.1"/>
    <property type="molecule type" value="Genomic_DNA"/>
</dbReference>
<accession>A0A6J6AIC3</accession>
<dbReference type="EMBL" id="CAFBRD010000001">
    <property type="protein sequence ID" value="CAB5072669.1"/>
    <property type="molecule type" value="Genomic_DNA"/>
</dbReference>
<dbReference type="Pfam" id="PF13561">
    <property type="entry name" value="adh_short_C2"/>
    <property type="match status" value="1"/>
</dbReference>
<dbReference type="EMBL" id="CAEZXY010000001">
    <property type="protein sequence ID" value="CAB4691831.1"/>
    <property type="molecule type" value="Genomic_DNA"/>
</dbReference>
<dbReference type="EMBL" id="CAFBOK010000053">
    <property type="protein sequence ID" value="CAB4979016.1"/>
    <property type="molecule type" value="Genomic_DNA"/>
</dbReference>
<dbReference type="FunFam" id="3.40.50.720:FF:000084">
    <property type="entry name" value="Short-chain dehydrogenase reductase"/>
    <property type="match status" value="1"/>
</dbReference>
<dbReference type="PRINTS" id="PR00081">
    <property type="entry name" value="GDHRDH"/>
</dbReference>
<evidence type="ECO:0000313" key="7">
    <source>
        <dbReference type="EMBL" id="CAB4939113.1"/>
    </source>
</evidence>
<dbReference type="PRINTS" id="PR00080">
    <property type="entry name" value="SDRFAMILY"/>
</dbReference>
<dbReference type="Gene3D" id="3.40.50.720">
    <property type="entry name" value="NAD(P)-binding Rossmann-like Domain"/>
    <property type="match status" value="1"/>
</dbReference>
<dbReference type="PANTHER" id="PTHR42820:SF1">
    <property type="entry name" value="SHORT-CHAIN DEHYDROGENASE_REDUCTASE FAMILY PROTEIN"/>
    <property type="match status" value="1"/>
</dbReference>
<evidence type="ECO:0000313" key="8">
    <source>
        <dbReference type="EMBL" id="CAB4979016.1"/>
    </source>
</evidence>
<dbReference type="PANTHER" id="PTHR42820">
    <property type="entry name" value="SHORT-CHAIN DEHYDROGENASE REDUCTASE"/>
    <property type="match status" value="1"/>
</dbReference>
<dbReference type="AlphaFoldDB" id="A0A6J6AIC3"/>
<evidence type="ECO:0000313" key="5">
    <source>
        <dbReference type="EMBL" id="CAB4691831.1"/>
    </source>
</evidence>
<dbReference type="EMBL" id="CAEZTY010000001">
    <property type="protein sequence ID" value="CAB4574067.1"/>
    <property type="molecule type" value="Genomic_DNA"/>
</dbReference>
<dbReference type="SUPFAM" id="SSF51735">
    <property type="entry name" value="NAD(P)-binding Rossmann-fold domains"/>
    <property type="match status" value="1"/>
</dbReference>
<evidence type="ECO:0000313" key="1">
    <source>
        <dbReference type="EMBL" id="CAB4329628.1"/>
    </source>
</evidence>
<dbReference type="InterPro" id="IPR002347">
    <property type="entry name" value="SDR_fam"/>
</dbReference>
<dbReference type="NCBIfam" id="NF005559">
    <property type="entry name" value="PRK07231.1"/>
    <property type="match status" value="1"/>
</dbReference>
<dbReference type="EMBL" id="CAEZVC010000003">
    <property type="protein sequence ID" value="CAB4612257.1"/>
    <property type="molecule type" value="Genomic_DNA"/>
</dbReference>
<dbReference type="EMBL" id="CAESAL010000001">
    <property type="protein sequence ID" value="CAB4329628.1"/>
    <property type="molecule type" value="Genomic_DNA"/>
</dbReference>
<dbReference type="EMBL" id="CAFBNJ010000002">
    <property type="protein sequence ID" value="CAB4939113.1"/>
    <property type="molecule type" value="Genomic_DNA"/>
</dbReference>
<name>A0A6J6AIC3_9ZZZZ</name>
<protein>
    <submittedName>
        <fullName evidence="2">Unannotated protein</fullName>
    </submittedName>
</protein>
<evidence type="ECO:0000313" key="3">
    <source>
        <dbReference type="EMBL" id="CAB4574067.1"/>
    </source>
</evidence>
<dbReference type="InterPro" id="IPR036291">
    <property type="entry name" value="NAD(P)-bd_dom_sf"/>
</dbReference>
<reference evidence="2" key="1">
    <citation type="submission" date="2020-05" db="EMBL/GenBank/DDBJ databases">
        <authorList>
            <person name="Chiriac C."/>
            <person name="Salcher M."/>
            <person name="Ghai R."/>
            <person name="Kavagutti S V."/>
        </authorList>
    </citation>
    <scope>NUCLEOTIDE SEQUENCE</scope>
</reference>
<evidence type="ECO:0000313" key="6">
    <source>
        <dbReference type="EMBL" id="CAB4794826.1"/>
    </source>
</evidence>
<proteinExistence type="predicted"/>